<comment type="caution">
    <text evidence="2">The sequence shown here is derived from an EMBL/GenBank/DDBJ whole genome shotgun (WGS) entry which is preliminary data.</text>
</comment>
<dbReference type="AlphaFoldDB" id="A0A4R7D643"/>
<organism evidence="2 3">
    <name type="scientific">Maribacter caenipelagi</name>
    <dbReference type="NCBI Taxonomy" id="1447781"/>
    <lineage>
        <taxon>Bacteria</taxon>
        <taxon>Pseudomonadati</taxon>
        <taxon>Bacteroidota</taxon>
        <taxon>Flavobacteriia</taxon>
        <taxon>Flavobacteriales</taxon>
        <taxon>Flavobacteriaceae</taxon>
        <taxon>Maribacter</taxon>
    </lineage>
</organism>
<accession>A0A4R7D643</accession>
<gene>
    <name evidence="2" type="ORF">DFQ03_1824</name>
</gene>
<dbReference type="EMBL" id="SNZW01000014">
    <property type="protein sequence ID" value="TDS15184.1"/>
    <property type="molecule type" value="Genomic_DNA"/>
</dbReference>
<dbReference type="RefSeq" id="WP_133672808.1">
    <property type="nucleotide sequence ID" value="NZ_SNZW01000014.1"/>
</dbReference>
<name>A0A4R7D643_9FLAO</name>
<evidence type="ECO:0000256" key="1">
    <source>
        <dbReference type="SAM" id="SignalP"/>
    </source>
</evidence>
<keyword evidence="3" id="KW-1185">Reference proteome</keyword>
<proteinExistence type="predicted"/>
<protein>
    <submittedName>
        <fullName evidence="2">Uncharacterized protein</fullName>
    </submittedName>
</protein>
<dbReference type="OrthoDB" id="1446828at2"/>
<reference evidence="2 3" key="1">
    <citation type="submission" date="2019-03" db="EMBL/GenBank/DDBJ databases">
        <title>Genomic Encyclopedia of Type Strains, Phase III (KMG-III): the genomes of soil and plant-associated and newly described type strains.</title>
        <authorList>
            <person name="Whitman W."/>
        </authorList>
    </citation>
    <scope>NUCLEOTIDE SEQUENCE [LARGE SCALE GENOMIC DNA]</scope>
    <source>
        <strain evidence="2 3">CECT 8455</strain>
    </source>
</reference>
<evidence type="ECO:0000313" key="3">
    <source>
        <dbReference type="Proteomes" id="UP000295274"/>
    </source>
</evidence>
<keyword evidence="1" id="KW-0732">Signal</keyword>
<feature type="chain" id="PRO_5020240398" evidence="1">
    <location>
        <begin position="24"/>
        <end position="113"/>
    </location>
</feature>
<evidence type="ECO:0000313" key="2">
    <source>
        <dbReference type="EMBL" id="TDS15184.1"/>
    </source>
</evidence>
<sequence>MKNLTLFCGFLLCFILSIPTIQAQDSLKLEAKVKQRMLLNQFESDYVLTASERIALKQSRITYQYRMKALLDSIDISDAKRKRILQELKKNPFSERVQTVIANHTVSDDNIKQ</sequence>
<feature type="signal peptide" evidence="1">
    <location>
        <begin position="1"/>
        <end position="23"/>
    </location>
</feature>
<dbReference type="Proteomes" id="UP000295274">
    <property type="component" value="Unassembled WGS sequence"/>
</dbReference>